<gene>
    <name evidence="2" type="ORF">NCTC12195_04837</name>
</gene>
<dbReference type="AlphaFoldDB" id="A0A380FM82"/>
<reference evidence="2 3" key="1">
    <citation type="submission" date="2018-06" db="EMBL/GenBank/DDBJ databases">
        <authorList>
            <consortium name="Pathogen Informatics"/>
            <person name="Doyle S."/>
        </authorList>
    </citation>
    <scope>NUCLEOTIDE SEQUENCE [LARGE SCALE GENOMIC DNA]</scope>
    <source>
        <strain evidence="2 3">NCTC12195</strain>
    </source>
</reference>
<proteinExistence type="predicted"/>
<accession>A0A380FM82</accession>
<name>A0A380FM82_STAGA</name>
<feature type="domain" description="Bacterial Ig" evidence="1">
    <location>
        <begin position="106"/>
        <end position="183"/>
    </location>
</feature>
<evidence type="ECO:0000259" key="1">
    <source>
        <dbReference type="Pfam" id="PF17936"/>
    </source>
</evidence>
<dbReference type="Pfam" id="PF17936">
    <property type="entry name" value="Big_6"/>
    <property type="match status" value="2"/>
</dbReference>
<organism evidence="2 3">
    <name type="scientific">Staphylococcus gallinarum</name>
    <dbReference type="NCBI Taxonomy" id="1293"/>
    <lineage>
        <taxon>Bacteria</taxon>
        <taxon>Bacillati</taxon>
        <taxon>Bacillota</taxon>
        <taxon>Bacilli</taxon>
        <taxon>Bacillales</taxon>
        <taxon>Staphylococcaceae</taxon>
        <taxon>Staphylococcus</taxon>
    </lineage>
</organism>
<sequence length="187" mass="20092">MQLVMILQQYVSTVIDRTPPEEPTVNEITSESKVISGNTEPLATIIVEAAYKPTLTVEADQNGNFTLQLPKDYGLQGGEQLKVISMDKEGNQSDVLRVSVTDVTPPKSPLIDEITSESKAITGEAEPLSIIEVNISNGTKIKGKTDGFGNFIILLPDNMKLNGGETIEAIATDISGNASKTNKTDSR</sequence>
<dbReference type="Proteomes" id="UP000255277">
    <property type="component" value="Unassembled WGS sequence"/>
</dbReference>
<dbReference type="EMBL" id="UHDK01000001">
    <property type="protein sequence ID" value="SUM35307.1"/>
    <property type="molecule type" value="Genomic_DNA"/>
</dbReference>
<feature type="domain" description="Bacterial Ig" evidence="1">
    <location>
        <begin position="20"/>
        <end position="102"/>
    </location>
</feature>
<evidence type="ECO:0000313" key="3">
    <source>
        <dbReference type="Proteomes" id="UP000255277"/>
    </source>
</evidence>
<dbReference type="Gene3D" id="2.60.40.10">
    <property type="entry name" value="Immunoglobulins"/>
    <property type="match status" value="2"/>
</dbReference>
<dbReference type="InterPro" id="IPR013783">
    <property type="entry name" value="Ig-like_fold"/>
</dbReference>
<protein>
    <submittedName>
        <fullName evidence="2">Putative biofilm-associated protein</fullName>
    </submittedName>
</protein>
<evidence type="ECO:0000313" key="2">
    <source>
        <dbReference type="EMBL" id="SUM35307.1"/>
    </source>
</evidence>
<dbReference type="InterPro" id="IPR041498">
    <property type="entry name" value="Big_6"/>
</dbReference>
<dbReference type="NCBIfam" id="NF033510">
    <property type="entry name" value="Ca_tandemer"/>
    <property type="match status" value="2"/>
</dbReference>